<proteinExistence type="predicted"/>
<keyword evidence="4" id="KW-1185">Reference proteome</keyword>
<dbReference type="AlphaFoldDB" id="A0A2G5TWQ7"/>
<feature type="compositionally biased region" description="Basic and acidic residues" evidence="1">
    <location>
        <begin position="190"/>
        <end position="225"/>
    </location>
</feature>
<sequence length="241" mass="26145">MKRHFSIGILLLICAHWANSAAIPVKRGIDEQTRRELAEINNERKALAENVSIANMHELVYDDNLEKRASQLTCETTLSDAMAVPMPTEEDMAKMRSLPEGGDQEKAKQVLGVLVYYAVEVLINPEQSRVGCATINLKCNLPGVGGPPVPLNGPICLVGPKSSISKSDYKQGPPGSQCPKGNGPSGLCRSRPDQRMDQVDQIKDGSGRSDKFQGESADGQKEDNASNRSSIFALLLIVFLI</sequence>
<feature type="region of interest" description="Disordered" evidence="1">
    <location>
        <begin position="166"/>
        <end position="225"/>
    </location>
</feature>
<name>A0A2G5TWQ7_9PELO</name>
<dbReference type="EMBL" id="PDUG01000004">
    <property type="protein sequence ID" value="PIC31386.1"/>
    <property type="molecule type" value="Genomic_DNA"/>
</dbReference>
<evidence type="ECO:0000313" key="4">
    <source>
        <dbReference type="Proteomes" id="UP000230233"/>
    </source>
</evidence>
<dbReference type="Proteomes" id="UP000230233">
    <property type="component" value="Chromosome IV"/>
</dbReference>
<evidence type="ECO:0000256" key="2">
    <source>
        <dbReference type="SAM" id="SignalP"/>
    </source>
</evidence>
<dbReference type="Gene3D" id="3.40.33.10">
    <property type="entry name" value="CAP"/>
    <property type="match status" value="1"/>
</dbReference>
<evidence type="ECO:0000256" key="1">
    <source>
        <dbReference type="SAM" id="MobiDB-lite"/>
    </source>
</evidence>
<dbReference type="InterPro" id="IPR035940">
    <property type="entry name" value="CAP_sf"/>
</dbReference>
<keyword evidence="2" id="KW-0732">Signal</keyword>
<reference evidence="4" key="1">
    <citation type="submission" date="2017-10" db="EMBL/GenBank/DDBJ databases">
        <title>Rapid genome shrinkage in a self-fertile nematode reveals novel sperm competition proteins.</title>
        <authorList>
            <person name="Yin D."/>
            <person name="Schwarz E.M."/>
            <person name="Thomas C.G."/>
            <person name="Felde R.L."/>
            <person name="Korf I.F."/>
            <person name="Cutter A.D."/>
            <person name="Schartner C.M."/>
            <person name="Ralston E.J."/>
            <person name="Meyer B.J."/>
            <person name="Haag E.S."/>
        </authorList>
    </citation>
    <scope>NUCLEOTIDE SEQUENCE [LARGE SCALE GENOMIC DNA]</scope>
    <source>
        <strain evidence="4">JU1422</strain>
    </source>
</reference>
<organism evidence="3 4">
    <name type="scientific">Caenorhabditis nigoni</name>
    <dbReference type="NCBI Taxonomy" id="1611254"/>
    <lineage>
        <taxon>Eukaryota</taxon>
        <taxon>Metazoa</taxon>
        <taxon>Ecdysozoa</taxon>
        <taxon>Nematoda</taxon>
        <taxon>Chromadorea</taxon>
        <taxon>Rhabditida</taxon>
        <taxon>Rhabditina</taxon>
        <taxon>Rhabditomorpha</taxon>
        <taxon>Rhabditoidea</taxon>
        <taxon>Rhabditidae</taxon>
        <taxon>Peloderinae</taxon>
        <taxon>Caenorhabditis</taxon>
    </lineage>
</organism>
<dbReference type="OrthoDB" id="5906296at2759"/>
<accession>A0A2G5TWQ7</accession>
<feature type="signal peptide" evidence="2">
    <location>
        <begin position="1"/>
        <end position="22"/>
    </location>
</feature>
<comment type="caution">
    <text evidence="3">The sequence shown here is derived from an EMBL/GenBank/DDBJ whole genome shotgun (WGS) entry which is preliminary data.</text>
</comment>
<gene>
    <name evidence="3" type="primary">Cnig_chr_IV.g12108</name>
    <name evidence="3" type="ORF">B9Z55_012108</name>
</gene>
<protein>
    <recommendedName>
        <fullName evidence="5">SCP domain-containing protein</fullName>
    </recommendedName>
</protein>
<evidence type="ECO:0000313" key="3">
    <source>
        <dbReference type="EMBL" id="PIC31386.1"/>
    </source>
</evidence>
<evidence type="ECO:0008006" key="5">
    <source>
        <dbReference type="Google" id="ProtNLM"/>
    </source>
</evidence>
<feature type="chain" id="PRO_5013640229" description="SCP domain-containing protein" evidence="2">
    <location>
        <begin position="23"/>
        <end position="241"/>
    </location>
</feature>